<dbReference type="Proteomes" id="UP000471672">
    <property type="component" value="Unassembled WGS sequence"/>
</dbReference>
<dbReference type="Gene3D" id="3.90.79.10">
    <property type="entry name" value="Nucleoside Triphosphate Pyrophosphohydrolase"/>
    <property type="match status" value="1"/>
</dbReference>
<evidence type="ECO:0000313" key="11">
    <source>
        <dbReference type="EMBL" id="NDO90798.1"/>
    </source>
</evidence>
<dbReference type="PANTHER" id="PTHR42904">
    <property type="entry name" value="NUDIX HYDROLASE, NUDC SUBFAMILY"/>
    <property type="match status" value="1"/>
</dbReference>
<keyword evidence="7" id="KW-0460">Magnesium</keyword>
<comment type="cofactor">
    <cofactor evidence="1">
        <name>Mg(2+)</name>
        <dbReference type="ChEBI" id="CHEBI:18420"/>
    </cofactor>
</comment>
<dbReference type="InterPro" id="IPR015376">
    <property type="entry name" value="Znr_NADH_PPase"/>
</dbReference>
<dbReference type="Pfam" id="PF09297">
    <property type="entry name" value="Zn_ribbon_NUD"/>
    <property type="match status" value="1"/>
</dbReference>
<keyword evidence="6 11" id="KW-0378">Hydrolase</keyword>
<dbReference type="EMBL" id="JAAFAN010000059">
    <property type="protein sequence ID" value="NDO90798.1"/>
    <property type="molecule type" value="Genomic_DNA"/>
</dbReference>
<dbReference type="GO" id="GO:0016787">
    <property type="term" value="F:hydrolase activity"/>
    <property type="evidence" value="ECO:0007669"/>
    <property type="project" value="UniProtKB-KW"/>
</dbReference>
<organism evidence="11 12">
    <name type="scientific">Cellulosimicrobium composti</name>
    <dbReference type="NCBI Taxonomy" id="2672572"/>
    <lineage>
        <taxon>Bacteria</taxon>
        <taxon>Bacillati</taxon>
        <taxon>Actinomycetota</taxon>
        <taxon>Actinomycetes</taxon>
        <taxon>Micrococcales</taxon>
        <taxon>Promicromonosporaceae</taxon>
        <taxon>Cellulosimicrobium</taxon>
    </lineage>
</organism>
<evidence type="ECO:0000256" key="3">
    <source>
        <dbReference type="ARBA" id="ARBA00009595"/>
    </source>
</evidence>
<dbReference type="CDD" id="cd03429">
    <property type="entry name" value="NUDIX_NADH_pyrophosphatase_Nudt13"/>
    <property type="match status" value="1"/>
</dbReference>
<reference evidence="11 12" key="1">
    <citation type="journal article" date="2021" name="Arch. Microbiol.">
        <title>Cellulosimicrobium fucosivorans sp. nov., isolated from San Elijo Lagoon, contains a fucose metabolic pathway linked to carotenoid production.</title>
        <authorList>
            <person name="Aviles F.A."/>
            <person name="Kyndt J.A."/>
        </authorList>
    </citation>
    <scope>NUCLEOTIDE SEQUENCE [LARGE SCALE GENOMIC DNA]</scope>
    <source>
        <strain evidence="11 12">SE3</strain>
    </source>
</reference>
<dbReference type="InterPro" id="IPR000086">
    <property type="entry name" value="NUDIX_hydrolase_dom"/>
</dbReference>
<comment type="cofactor">
    <cofactor evidence="2">
        <name>Zn(2+)</name>
        <dbReference type="ChEBI" id="CHEBI:29105"/>
    </cofactor>
</comment>
<feature type="domain" description="Nudix hydrolase" evidence="10">
    <location>
        <begin position="184"/>
        <end position="311"/>
    </location>
</feature>
<accession>A0ABX0BJB8</accession>
<dbReference type="SUPFAM" id="SSF55811">
    <property type="entry name" value="Nudix"/>
    <property type="match status" value="1"/>
</dbReference>
<evidence type="ECO:0000313" key="12">
    <source>
        <dbReference type="Proteomes" id="UP000471672"/>
    </source>
</evidence>
<proteinExistence type="inferred from homology"/>
<evidence type="ECO:0000256" key="2">
    <source>
        <dbReference type="ARBA" id="ARBA00001947"/>
    </source>
</evidence>
<protein>
    <recommendedName>
        <fullName evidence="4">NAD(+) diphosphatase</fullName>
        <ecNumber evidence="4">3.6.1.22</ecNumber>
    </recommendedName>
</protein>
<keyword evidence="5" id="KW-0479">Metal-binding</keyword>
<dbReference type="InterPro" id="IPR049734">
    <property type="entry name" value="NudC-like_C"/>
</dbReference>
<keyword evidence="8" id="KW-0520">NAD</keyword>
<comment type="similarity">
    <text evidence="3">Belongs to the Nudix hydrolase family. NudC subfamily.</text>
</comment>
<comment type="catalytic activity">
    <reaction evidence="9">
        <text>a 5'-end NAD(+)-phospho-ribonucleoside in mRNA + H2O = a 5'-end phospho-adenosine-phospho-ribonucleoside in mRNA + beta-nicotinamide D-ribonucleotide + 2 H(+)</text>
        <dbReference type="Rhea" id="RHEA:60876"/>
        <dbReference type="Rhea" id="RHEA-COMP:15698"/>
        <dbReference type="Rhea" id="RHEA-COMP:15719"/>
        <dbReference type="ChEBI" id="CHEBI:14649"/>
        <dbReference type="ChEBI" id="CHEBI:15377"/>
        <dbReference type="ChEBI" id="CHEBI:15378"/>
        <dbReference type="ChEBI" id="CHEBI:144029"/>
        <dbReference type="ChEBI" id="CHEBI:144051"/>
    </reaction>
    <physiologicalReaction direction="left-to-right" evidence="9">
        <dbReference type="Rhea" id="RHEA:60877"/>
    </physiologicalReaction>
</comment>
<evidence type="ECO:0000256" key="6">
    <source>
        <dbReference type="ARBA" id="ARBA00022801"/>
    </source>
</evidence>
<name>A0ABX0BJB8_9MICO</name>
<dbReference type="Gene3D" id="3.90.79.20">
    <property type="match status" value="1"/>
</dbReference>
<evidence type="ECO:0000256" key="5">
    <source>
        <dbReference type="ARBA" id="ARBA00022723"/>
    </source>
</evidence>
<comment type="caution">
    <text evidence="11">The sequence shown here is derived from an EMBL/GenBank/DDBJ whole genome shotgun (WGS) entry which is preliminary data.</text>
</comment>
<evidence type="ECO:0000256" key="4">
    <source>
        <dbReference type="ARBA" id="ARBA00012381"/>
    </source>
</evidence>
<dbReference type="Pfam" id="PF00293">
    <property type="entry name" value="NUDIX"/>
    <property type="match status" value="1"/>
</dbReference>
<keyword evidence="12" id="KW-1185">Reference proteome</keyword>
<evidence type="ECO:0000259" key="10">
    <source>
        <dbReference type="PROSITE" id="PS51462"/>
    </source>
</evidence>
<dbReference type="PANTHER" id="PTHR42904:SF6">
    <property type="entry name" value="NAD-CAPPED RNA HYDROLASE NUDT12"/>
    <property type="match status" value="1"/>
</dbReference>
<dbReference type="InterPro" id="IPR015797">
    <property type="entry name" value="NUDIX_hydrolase-like_dom_sf"/>
</dbReference>
<evidence type="ECO:0000256" key="8">
    <source>
        <dbReference type="ARBA" id="ARBA00023027"/>
    </source>
</evidence>
<gene>
    <name evidence="11" type="primary">nudC</name>
    <name evidence="11" type="ORF">GYH36_15250</name>
</gene>
<dbReference type="EC" id="3.6.1.22" evidence="4"/>
<evidence type="ECO:0000256" key="1">
    <source>
        <dbReference type="ARBA" id="ARBA00001946"/>
    </source>
</evidence>
<dbReference type="PROSITE" id="PS51462">
    <property type="entry name" value="NUDIX"/>
    <property type="match status" value="1"/>
</dbReference>
<evidence type="ECO:0000256" key="7">
    <source>
        <dbReference type="ARBA" id="ARBA00022842"/>
    </source>
</evidence>
<dbReference type="InterPro" id="IPR015375">
    <property type="entry name" value="NADH_PPase-like_N"/>
</dbReference>
<dbReference type="PROSITE" id="PS00893">
    <property type="entry name" value="NUDIX_BOX"/>
    <property type="match status" value="1"/>
</dbReference>
<dbReference type="InterPro" id="IPR020084">
    <property type="entry name" value="NUDIX_hydrolase_CS"/>
</dbReference>
<evidence type="ECO:0000256" key="9">
    <source>
        <dbReference type="ARBA" id="ARBA00023679"/>
    </source>
</evidence>
<sequence>MRDLPLPLDGAVVDRAAHRRAEPGLVRTLRAQPTTRVLLVHRGRLALAGPTPADGVALLGPTDVAAVDPVTDDEHARWLFLGEDGGVAYVALVLPDDADAEEVDIEGVDASDPFAVLARERHWSGLRELVGGLGAPLAGLATEAVALAAWHANHTRCPRCGGRTTVENGGWTRRCVAQGIELYPRTDPAVIMTVLHGEGDDERLLLGHAAHWPERRFSTLAGYVEPGESLESAVRREVAEEVGVVVGDVAYRGSQPWPFPASLMLGFAARALTTELRPDGVELTDARWFTRAGLAEAVRAGDVLLPGRASIARALVEDWFGGRLPDA</sequence>
<dbReference type="NCBIfam" id="NF001299">
    <property type="entry name" value="PRK00241.1"/>
    <property type="match status" value="1"/>
</dbReference>
<dbReference type="Pfam" id="PF09296">
    <property type="entry name" value="NUDIX-like"/>
    <property type="match status" value="1"/>
</dbReference>
<dbReference type="InterPro" id="IPR050241">
    <property type="entry name" value="NAD-cap_RNA_hydrolase_NudC"/>
</dbReference>